<keyword evidence="1" id="KW-0732">Signal</keyword>
<dbReference type="RefSeq" id="WP_202094117.1">
    <property type="nucleotide sequence ID" value="NZ_JAELVM010000003.1"/>
</dbReference>
<feature type="chain" id="PRO_5045912755" evidence="1">
    <location>
        <begin position="20"/>
        <end position="309"/>
    </location>
</feature>
<dbReference type="Proteomes" id="UP000661696">
    <property type="component" value="Unassembled WGS sequence"/>
</dbReference>
<dbReference type="Pfam" id="PF07676">
    <property type="entry name" value="PD40"/>
    <property type="match status" value="1"/>
</dbReference>
<reference evidence="2 3" key="1">
    <citation type="submission" date="2020-12" db="EMBL/GenBank/DDBJ databases">
        <title>Chryseobacterium endoalhailicus sp. nov., isolated from seed of leguminous plant.</title>
        <authorList>
            <person name="Zhang X."/>
        </authorList>
    </citation>
    <scope>NUCLEOTIDE SEQUENCE [LARGE SCALE GENOMIC DNA]</scope>
    <source>
        <strain evidence="2 3">L7</strain>
    </source>
</reference>
<proteinExistence type="predicted"/>
<dbReference type="SUPFAM" id="SSF82171">
    <property type="entry name" value="DPP6 N-terminal domain-like"/>
    <property type="match status" value="1"/>
</dbReference>
<dbReference type="InterPro" id="IPR011659">
    <property type="entry name" value="WD40"/>
</dbReference>
<gene>
    <name evidence="2" type="ORF">JET18_19915</name>
</gene>
<evidence type="ECO:0000313" key="2">
    <source>
        <dbReference type="EMBL" id="MBL1223121.1"/>
    </source>
</evidence>
<name>A0ABS1QLK0_9FLAO</name>
<evidence type="ECO:0000313" key="3">
    <source>
        <dbReference type="Proteomes" id="UP000661696"/>
    </source>
</evidence>
<sequence length="309" mass="35841">MKNIYTAALFLLIINLFNAQNTTAITLFDKKLNPFLNVRDFSVSEDGNEAFFTIQSPNQEVSQIASIKKDKNSWSEPELLPFNNAYSYMEPFLADNGTRLYFASDRPLDKTKTEKKDFDIWYVERKNINSEWSEPVNMGKPVNSDMNEFFPSLSNNKNLYFTMESPAGMGKDDIYFSKWENNTYSEPKILDENINSSGYEFNAFVSKKENFILFTKYNEKGGQGSGDLYMSKKGADGKWQKAENLGTPVNTKWMEYCPFYDEKEQVLYFTSRRNNLSPKKFKNISDFQQYTTEGENGLSKIYKVPFTIQ</sequence>
<organism evidence="2 3">
    <name type="scientific">Chryseobacterium endalhagicum</name>
    <dbReference type="NCBI Taxonomy" id="2797638"/>
    <lineage>
        <taxon>Bacteria</taxon>
        <taxon>Pseudomonadati</taxon>
        <taxon>Bacteroidota</taxon>
        <taxon>Flavobacteriia</taxon>
        <taxon>Flavobacteriales</taxon>
        <taxon>Weeksellaceae</taxon>
        <taxon>Chryseobacterium group</taxon>
        <taxon>Chryseobacterium</taxon>
    </lineage>
</organism>
<keyword evidence="3" id="KW-1185">Reference proteome</keyword>
<protein>
    <submittedName>
        <fullName evidence="2">PD40 domain-containing protein</fullName>
    </submittedName>
</protein>
<dbReference type="EMBL" id="JAELVM010000003">
    <property type="protein sequence ID" value="MBL1223121.1"/>
    <property type="molecule type" value="Genomic_DNA"/>
</dbReference>
<feature type="signal peptide" evidence="1">
    <location>
        <begin position="1"/>
        <end position="19"/>
    </location>
</feature>
<comment type="caution">
    <text evidence="2">The sequence shown here is derived from an EMBL/GenBank/DDBJ whole genome shotgun (WGS) entry which is preliminary data.</text>
</comment>
<evidence type="ECO:0000256" key="1">
    <source>
        <dbReference type="SAM" id="SignalP"/>
    </source>
</evidence>
<accession>A0ABS1QLK0</accession>